<dbReference type="CDD" id="cd06558">
    <property type="entry name" value="crotonase-like"/>
    <property type="match status" value="1"/>
</dbReference>
<reference evidence="2 3" key="1">
    <citation type="submission" date="2021-09" db="EMBL/GenBank/DDBJ databases">
        <title>The complete genome sequence of a new microorganism.</title>
        <authorList>
            <person name="Zi Z."/>
        </authorList>
    </citation>
    <scope>NUCLEOTIDE SEQUENCE [LARGE SCALE GENOMIC DNA]</scope>
    <source>
        <strain evidence="2 3">WGZ8</strain>
    </source>
</reference>
<dbReference type="PANTHER" id="PTHR43802:SF1">
    <property type="entry name" value="IP11341P-RELATED"/>
    <property type="match status" value="1"/>
</dbReference>
<dbReference type="PANTHER" id="PTHR43802">
    <property type="entry name" value="ENOYL-COA HYDRATASE"/>
    <property type="match status" value="1"/>
</dbReference>
<dbReference type="SUPFAM" id="SSF52096">
    <property type="entry name" value="ClpP/crotonase"/>
    <property type="match status" value="1"/>
</dbReference>
<keyword evidence="3" id="KW-1185">Reference proteome</keyword>
<evidence type="ECO:0000256" key="1">
    <source>
        <dbReference type="ARBA" id="ARBA00005254"/>
    </source>
</evidence>
<accession>A0ABS7VSF4</accession>
<name>A0ABS7VSF4_9HYPH</name>
<dbReference type="RefSeq" id="WP_224315219.1">
    <property type="nucleotide sequence ID" value="NZ_JAIRBM010000018.1"/>
</dbReference>
<dbReference type="InterPro" id="IPR001753">
    <property type="entry name" value="Enoyl-CoA_hydra/iso"/>
</dbReference>
<proteinExistence type="inferred from homology"/>
<protein>
    <submittedName>
        <fullName evidence="2">Enoyl-CoA hydratase/isomerase family protein</fullName>
    </submittedName>
</protein>
<comment type="similarity">
    <text evidence="1">Belongs to the enoyl-CoA hydratase/isomerase family.</text>
</comment>
<organism evidence="2 3">
    <name type="scientific">Microvirga puerhi</name>
    <dbReference type="NCBI Taxonomy" id="2876078"/>
    <lineage>
        <taxon>Bacteria</taxon>
        <taxon>Pseudomonadati</taxon>
        <taxon>Pseudomonadota</taxon>
        <taxon>Alphaproteobacteria</taxon>
        <taxon>Hyphomicrobiales</taxon>
        <taxon>Methylobacteriaceae</taxon>
        <taxon>Microvirga</taxon>
    </lineage>
</organism>
<comment type="caution">
    <text evidence="2">The sequence shown here is derived from an EMBL/GenBank/DDBJ whole genome shotgun (WGS) entry which is preliminary data.</text>
</comment>
<gene>
    <name evidence="2" type="ORF">K9B37_19620</name>
</gene>
<dbReference type="InterPro" id="IPR029045">
    <property type="entry name" value="ClpP/crotonase-like_dom_sf"/>
</dbReference>
<dbReference type="EMBL" id="JAIRBM010000018">
    <property type="protein sequence ID" value="MBZ6078470.1"/>
    <property type="molecule type" value="Genomic_DNA"/>
</dbReference>
<dbReference type="Gene3D" id="3.90.226.10">
    <property type="entry name" value="2-enoyl-CoA Hydratase, Chain A, domain 1"/>
    <property type="match status" value="1"/>
</dbReference>
<evidence type="ECO:0000313" key="2">
    <source>
        <dbReference type="EMBL" id="MBZ6078470.1"/>
    </source>
</evidence>
<dbReference type="Pfam" id="PF00378">
    <property type="entry name" value="ECH_1"/>
    <property type="match status" value="1"/>
</dbReference>
<dbReference type="Proteomes" id="UP000704176">
    <property type="component" value="Unassembled WGS sequence"/>
</dbReference>
<sequence>MNGLVLRDDVGPVTILTLNRPEKLNALSPELFHELRGHVDVIAKEGTQIRCIVVRGAGRSFCAGADINALKAGIVMEDREMRSETLERLGRMKQAVIASVHGHCYTGGLELALAADIIIAATDTTFCDTHAKLGIAPRWGMSARLPRRVGPAVAKRLSLTSEPIDAHEALRISLCDYVVSSERRDTFTMGIATNIATNDPSSIATIKHLYENSLAVSLDEALAYERQYTSSTVLR</sequence>
<evidence type="ECO:0000313" key="3">
    <source>
        <dbReference type="Proteomes" id="UP000704176"/>
    </source>
</evidence>